<dbReference type="PANTHER" id="PTHR48081">
    <property type="entry name" value="AB HYDROLASE SUPERFAMILY PROTEIN C4A8.06C"/>
    <property type="match status" value="1"/>
</dbReference>
<gene>
    <name evidence="5" type="ORF">LF543_03975</name>
</gene>
<dbReference type="InterPro" id="IPR050300">
    <property type="entry name" value="GDXG_lipolytic_enzyme"/>
</dbReference>
<protein>
    <submittedName>
        <fullName evidence="5">Alpha/beta hydrolase fold domain-containing protein</fullName>
    </submittedName>
</protein>
<sequence length="372" mass="41687">MTNTLWTPSMSRYYKRLNQISHVYGISEFHRNNSNLLICVKPSSKQEGLDDVVLRDHEENSSLSSESSTVTKRLKFTPKTDAERQAIAFRKGMGTPNVDMAYNVTTKDVDLGNVILQVSQFFKRPTVKKPCFIYYHGGDFVGNGPAVSRNFCRKLAELIGGTVINVDYRLAPEVNADDLLADCWQGVKFARDNAEKLGIDLNHLYVAGDSAGGNIAIEMAYLDLQKDTHLVKGIVPIYPMVQNDSAPSYQNLSDLPKSQQKLINDMDSGNIQALGYLGRVYSEPHSMSETLISPINMATSELKQMPRTLIVTAGYDCLKSQDDEFANKLAVFHNDVQLIRYEGMMHGFLDKFGIVPQSEDVCRQMSAWTFEN</sequence>
<keyword evidence="2 5" id="KW-0378">Hydrolase</keyword>
<comment type="similarity">
    <text evidence="1">Belongs to the 'GDXG' lipolytic enzyme family.</text>
</comment>
<accession>A0AAE6P0G7</accession>
<evidence type="ECO:0000313" key="5">
    <source>
        <dbReference type="EMBL" id="QFX92766.1"/>
    </source>
</evidence>
<dbReference type="Pfam" id="PF07859">
    <property type="entry name" value="Abhydrolase_3"/>
    <property type="match status" value="1"/>
</dbReference>
<evidence type="ECO:0000313" key="6">
    <source>
        <dbReference type="Proteomes" id="UP000327194"/>
    </source>
</evidence>
<feature type="active site" evidence="3">
    <location>
        <position position="210"/>
    </location>
</feature>
<dbReference type="AlphaFoldDB" id="A0AAE6P0G7"/>
<evidence type="ECO:0000256" key="2">
    <source>
        <dbReference type="ARBA" id="ARBA00022801"/>
    </source>
</evidence>
<dbReference type="GO" id="GO:0016787">
    <property type="term" value="F:hydrolase activity"/>
    <property type="evidence" value="ECO:0007669"/>
    <property type="project" value="UniProtKB-KW"/>
</dbReference>
<dbReference type="InterPro" id="IPR033140">
    <property type="entry name" value="Lipase_GDXG_put_SER_AS"/>
</dbReference>
<evidence type="ECO:0000256" key="1">
    <source>
        <dbReference type="ARBA" id="ARBA00010515"/>
    </source>
</evidence>
<dbReference type="SUPFAM" id="SSF53474">
    <property type="entry name" value="alpha/beta-Hydrolases"/>
    <property type="match status" value="1"/>
</dbReference>
<evidence type="ECO:0000256" key="3">
    <source>
        <dbReference type="PROSITE-ProRule" id="PRU10038"/>
    </source>
</evidence>
<dbReference type="Proteomes" id="UP000327194">
    <property type="component" value="Chromosome"/>
</dbReference>
<dbReference type="PANTHER" id="PTHR48081:SF8">
    <property type="entry name" value="ALPHA_BETA HYDROLASE FOLD-3 DOMAIN-CONTAINING PROTEIN-RELATED"/>
    <property type="match status" value="1"/>
</dbReference>
<feature type="domain" description="Alpha/beta hydrolase fold-3" evidence="4">
    <location>
        <begin position="133"/>
        <end position="349"/>
    </location>
</feature>
<dbReference type="PROSITE" id="PS01174">
    <property type="entry name" value="LIPASE_GDXG_SER"/>
    <property type="match status" value="1"/>
</dbReference>
<proteinExistence type="inferred from homology"/>
<evidence type="ECO:0000259" key="4">
    <source>
        <dbReference type="Pfam" id="PF07859"/>
    </source>
</evidence>
<reference evidence="5 6" key="1">
    <citation type="submission" date="2019-10" db="EMBL/GenBank/DDBJ databases">
        <title>Genome sequencing of Lactobacillus fructivorans.</title>
        <authorList>
            <person name="Kim K."/>
        </authorList>
    </citation>
    <scope>NUCLEOTIDE SEQUENCE [LARGE SCALE GENOMIC DNA]</scope>
    <source>
        <strain evidence="5 6">LF543</strain>
    </source>
</reference>
<dbReference type="InterPro" id="IPR029058">
    <property type="entry name" value="AB_hydrolase_fold"/>
</dbReference>
<dbReference type="RefSeq" id="WP_010021280.1">
    <property type="nucleotide sequence ID" value="NZ_AZDS01000001.1"/>
</dbReference>
<dbReference type="InterPro" id="IPR013094">
    <property type="entry name" value="AB_hydrolase_3"/>
</dbReference>
<name>A0AAE6P0G7_9LACO</name>
<dbReference type="KEGG" id="lfv:LF543_03975"/>
<organism evidence="5 6">
    <name type="scientific">Fructilactobacillus fructivorans</name>
    <dbReference type="NCBI Taxonomy" id="1614"/>
    <lineage>
        <taxon>Bacteria</taxon>
        <taxon>Bacillati</taxon>
        <taxon>Bacillota</taxon>
        <taxon>Bacilli</taxon>
        <taxon>Lactobacillales</taxon>
        <taxon>Lactobacillaceae</taxon>
        <taxon>Fructilactobacillus</taxon>
    </lineage>
</organism>
<dbReference type="EMBL" id="CP045562">
    <property type="protein sequence ID" value="QFX92766.1"/>
    <property type="molecule type" value="Genomic_DNA"/>
</dbReference>
<dbReference type="Gene3D" id="3.40.50.1820">
    <property type="entry name" value="alpha/beta hydrolase"/>
    <property type="match status" value="1"/>
</dbReference>